<evidence type="ECO:0000313" key="1">
    <source>
        <dbReference type="EMBL" id="TBU29233.1"/>
    </source>
</evidence>
<dbReference type="AlphaFoldDB" id="A0A4V2K0J9"/>
<gene>
    <name evidence="1" type="ORF">BD311DRAFT_274663</name>
</gene>
<dbReference type="EMBL" id="ML143414">
    <property type="protein sequence ID" value="TBU29233.1"/>
    <property type="molecule type" value="Genomic_DNA"/>
</dbReference>
<reference evidence="1" key="1">
    <citation type="submission" date="2019-01" db="EMBL/GenBank/DDBJ databases">
        <title>Draft genome sequences of three monokaryotic isolates of the white-rot basidiomycete fungus Dichomitus squalens.</title>
        <authorList>
            <consortium name="DOE Joint Genome Institute"/>
            <person name="Lopez S.C."/>
            <person name="Andreopoulos B."/>
            <person name="Pangilinan J."/>
            <person name="Lipzen A."/>
            <person name="Riley R."/>
            <person name="Ahrendt S."/>
            <person name="Ng V."/>
            <person name="Barry K."/>
            <person name="Daum C."/>
            <person name="Grigoriev I.V."/>
            <person name="Hilden K.S."/>
            <person name="Makela M.R."/>
            <person name="de Vries R.P."/>
        </authorList>
    </citation>
    <scope>NUCLEOTIDE SEQUENCE [LARGE SCALE GENOMIC DNA]</scope>
    <source>
        <strain evidence="1">OM18370.1</strain>
    </source>
</reference>
<organism evidence="1">
    <name type="scientific">Dichomitus squalens</name>
    <dbReference type="NCBI Taxonomy" id="114155"/>
    <lineage>
        <taxon>Eukaryota</taxon>
        <taxon>Fungi</taxon>
        <taxon>Dikarya</taxon>
        <taxon>Basidiomycota</taxon>
        <taxon>Agaricomycotina</taxon>
        <taxon>Agaricomycetes</taxon>
        <taxon>Polyporales</taxon>
        <taxon>Polyporaceae</taxon>
        <taxon>Dichomitus</taxon>
    </lineage>
</organism>
<sequence>MESREFQLHLAHLSVMDPYTATPLPGFSLKDRDRTTCDHDRQWKAAESEVIYTTASSRSSNHPTHLPLRHRTQPLPWPPNATVWDDRPAEIQVLYSTSVRSPLARYVGRPSIDLDEYVHRKLPRYGLGVGRAVSFNLAKRIQGKEGVPISFLLNETLGALVNVVEHPYKRIPALLLESRTCFITLRLRACRKSIT</sequence>
<dbReference type="Proteomes" id="UP000292957">
    <property type="component" value="Unassembled WGS sequence"/>
</dbReference>
<accession>A0A4V2K0J9</accession>
<protein>
    <submittedName>
        <fullName evidence="1">Uncharacterized protein</fullName>
    </submittedName>
</protein>
<name>A0A4V2K0J9_9APHY</name>
<proteinExistence type="predicted"/>